<comment type="caution">
    <text evidence="1">The sequence shown here is derived from an EMBL/GenBank/DDBJ whole genome shotgun (WGS) entry which is preliminary data.</text>
</comment>
<proteinExistence type="predicted"/>
<accession>A0ABQ8SI68</accession>
<organism evidence="1 2">
    <name type="scientific">Periplaneta americana</name>
    <name type="common">American cockroach</name>
    <name type="synonym">Blatta americana</name>
    <dbReference type="NCBI Taxonomy" id="6978"/>
    <lineage>
        <taxon>Eukaryota</taxon>
        <taxon>Metazoa</taxon>
        <taxon>Ecdysozoa</taxon>
        <taxon>Arthropoda</taxon>
        <taxon>Hexapoda</taxon>
        <taxon>Insecta</taxon>
        <taxon>Pterygota</taxon>
        <taxon>Neoptera</taxon>
        <taxon>Polyneoptera</taxon>
        <taxon>Dictyoptera</taxon>
        <taxon>Blattodea</taxon>
        <taxon>Blattoidea</taxon>
        <taxon>Blattidae</taxon>
        <taxon>Blattinae</taxon>
        <taxon>Periplaneta</taxon>
    </lineage>
</organism>
<protein>
    <submittedName>
        <fullName evidence="1">Uncharacterized protein</fullName>
    </submittedName>
</protein>
<keyword evidence="2" id="KW-1185">Reference proteome</keyword>
<name>A0ABQ8SI68_PERAM</name>
<reference evidence="1 2" key="1">
    <citation type="journal article" date="2022" name="Allergy">
        <title>Genome assembly and annotation of Periplaneta americana reveal a comprehensive cockroach allergen profile.</title>
        <authorList>
            <person name="Wang L."/>
            <person name="Xiong Q."/>
            <person name="Saelim N."/>
            <person name="Wang L."/>
            <person name="Nong W."/>
            <person name="Wan A.T."/>
            <person name="Shi M."/>
            <person name="Liu X."/>
            <person name="Cao Q."/>
            <person name="Hui J.H.L."/>
            <person name="Sookrung N."/>
            <person name="Leung T.F."/>
            <person name="Tungtrongchitr A."/>
            <person name="Tsui S.K.W."/>
        </authorList>
    </citation>
    <scope>NUCLEOTIDE SEQUENCE [LARGE SCALE GENOMIC DNA]</scope>
    <source>
        <strain evidence="1">PWHHKU_190912</strain>
    </source>
</reference>
<sequence>MIYLTTLATAKVISASPDVPEFCPAGVLLHASKSTDMSLSHLSTLKCHRPGPGTNPQPWASISYIYIYIYIYYARMGQVRAAVGVQCRTGHDSPLSLCTASSFVGQCEAVSPPCQTVRFEQQPAEVHAEKCRIYEPTVPFYLEKYHLTSIEVVGLMVGARGTIPLLFVSFCKKFQLNNDFIRDVYLTAIRGSLAILKYHLYFVS</sequence>
<evidence type="ECO:0000313" key="1">
    <source>
        <dbReference type="EMBL" id="KAJ4433843.1"/>
    </source>
</evidence>
<gene>
    <name evidence="1" type="ORF">ANN_16155</name>
</gene>
<dbReference type="EMBL" id="JAJSOF020000027">
    <property type="protein sequence ID" value="KAJ4433843.1"/>
    <property type="molecule type" value="Genomic_DNA"/>
</dbReference>
<evidence type="ECO:0000313" key="2">
    <source>
        <dbReference type="Proteomes" id="UP001148838"/>
    </source>
</evidence>
<dbReference type="Proteomes" id="UP001148838">
    <property type="component" value="Unassembled WGS sequence"/>
</dbReference>